<comment type="similarity">
    <text evidence="1 5">Belongs to the ATG5 family.</text>
</comment>
<dbReference type="InterPro" id="IPR007239">
    <property type="entry name" value="Atg5"/>
</dbReference>
<keyword evidence="3 5" id="KW-0832">Ubl conjugation</keyword>
<feature type="domain" description="Autophagy protein ATG5 UblB" evidence="6">
    <location>
        <begin position="248"/>
        <end position="355"/>
    </location>
</feature>
<dbReference type="STRING" id="796925.A0A137PHC2"/>
<dbReference type="GO" id="GO:0034045">
    <property type="term" value="C:phagophore assembly site membrane"/>
    <property type="evidence" value="ECO:0007669"/>
    <property type="project" value="UniProtKB-SubCell"/>
</dbReference>
<proteinExistence type="inferred from homology"/>
<dbReference type="Gene3D" id="1.10.246.190">
    <property type="entry name" value="Autophagy protein Apg5, helix rich domain"/>
    <property type="match status" value="1"/>
</dbReference>
<keyword evidence="4 5" id="KW-0072">Autophagy</keyword>
<dbReference type="EMBL" id="KQ964424">
    <property type="protein sequence ID" value="KXN74388.1"/>
    <property type="molecule type" value="Genomic_DNA"/>
</dbReference>
<name>A0A137PHC2_CONC2</name>
<evidence type="ECO:0000313" key="10">
    <source>
        <dbReference type="Proteomes" id="UP000070444"/>
    </source>
</evidence>
<gene>
    <name evidence="9" type="ORF">CONCODRAFT_76903</name>
</gene>
<dbReference type="GO" id="GO:0034274">
    <property type="term" value="C:Atg12-Atg5-Atg16 complex"/>
    <property type="evidence" value="ECO:0007669"/>
    <property type="project" value="TreeGrafter"/>
</dbReference>
<dbReference type="GO" id="GO:0005776">
    <property type="term" value="C:autophagosome"/>
    <property type="evidence" value="ECO:0007669"/>
    <property type="project" value="TreeGrafter"/>
</dbReference>
<dbReference type="GO" id="GO:0044233">
    <property type="term" value="C:mitochondria-associated endoplasmic reticulum membrane contact site"/>
    <property type="evidence" value="ECO:0007669"/>
    <property type="project" value="TreeGrafter"/>
</dbReference>
<dbReference type="Pfam" id="PF20637">
    <property type="entry name" value="ATG5_HBR"/>
    <property type="match status" value="1"/>
</dbReference>
<dbReference type="InterPro" id="IPR042526">
    <property type="entry name" value="Atg5_HR"/>
</dbReference>
<sequence length="359" mass="41867">MSVPRDNSILLETENKDNSVNNPEYLKELWNRSIIVRIKLDERDFSNFPWSPKQSNLAYVGRVPRCSYFHLCLSDCIKLLCDEFLSNNNLNWELFWLEINDTPLKWQYSIGLLYDLYNSYQPKVEKKLETNDLESDLNIDFDNTLLDYHLKSTWNIKLRYGNYPLDKLYKPSQFFSSLLPGESSFKSDFFMMTVKEADFIRNGSTKKVMNLSKEDQDQLWLGVVESNFDKYYSIHSQLISSNTTNMKHIPFKLYYYLINNPIGFPTVLQDIIPPFTTDPPLISSDKAPPSPSMDTTSRPTTLRDALYLIDPNLLKTSSKSNCILITINGIQIPLDLSLEYCLKNFVFPDGFLHICYKLY</sequence>
<evidence type="ECO:0000313" key="9">
    <source>
        <dbReference type="EMBL" id="KXN74388.1"/>
    </source>
</evidence>
<dbReference type="GO" id="GO:0019776">
    <property type="term" value="F:Atg8-family ligase activity"/>
    <property type="evidence" value="ECO:0007669"/>
    <property type="project" value="TreeGrafter"/>
</dbReference>
<feature type="domain" description="Autophagy protein ATG5 alpha-helical bundle region" evidence="7">
    <location>
        <begin position="188"/>
        <end position="240"/>
    </location>
</feature>
<evidence type="ECO:0000259" key="7">
    <source>
        <dbReference type="Pfam" id="PF20637"/>
    </source>
</evidence>
<comment type="function">
    <text evidence="5">Involved in cytoplasm to vacuole transport (Cvt) and autophagic vesicle formation.</text>
</comment>
<keyword evidence="5" id="KW-0472">Membrane</keyword>
<evidence type="ECO:0000256" key="3">
    <source>
        <dbReference type="ARBA" id="ARBA00022843"/>
    </source>
</evidence>
<keyword evidence="5" id="KW-0813">Transport</keyword>
<dbReference type="Pfam" id="PF04106">
    <property type="entry name" value="ATG5_UblB"/>
    <property type="match status" value="1"/>
</dbReference>
<protein>
    <recommendedName>
        <fullName evidence="5">Autophagy protein 5</fullName>
    </recommendedName>
</protein>
<dbReference type="InterPro" id="IPR048940">
    <property type="entry name" value="ATG5_HBR"/>
</dbReference>
<evidence type="ECO:0000256" key="5">
    <source>
        <dbReference type="RuleBase" id="RU361202"/>
    </source>
</evidence>
<dbReference type="OrthoDB" id="272162at2759"/>
<dbReference type="InterPro" id="IPR042527">
    <property type="entry name" value="Atg5_UblA_dom_sf"/>
</dbReference>
<dbReference type="GO" id="GO:0006995">
    <property type="term" value="P:cellular response to nitrogen starvation"/>
    <property type="evidence" value="ECO:0007669"/>
    <property type="project" value="TreeGrafter"/>
</dbReference>
<evidence type="ECO:0000256" key="4">
    <source>
        <dbReference type="ARBA" id="ARBA00023006"/>
    </source>
</evidence>
<evidence type="ECO:0000259" key="8">
    <source>
        <dbReference type="Pfam" id="PF20638"/>
    </source>
</evidence>
<dbReference type="GO" id="GO:0061908">
    <property type="term" value="C:phagophore"/>
    <property type="evidence" value="ECO:0007669"/>
    <property type="project" value="TreeGrafter"/>
</dbReference>
<evidence type="ECO:0000256" key="1">
    <source>
        <dbReference type="ARBA" id="ARBA00006910"/>
    </source>
</evidence>
<dbReference type="Gene3D" id="3.10.20.620">
    <property type="match status" value="1"/>
</dbReference>
<organism evidence="9 10">
    <name type="scientific">Conidiobolus coronatus (strain ATCC 28846 / CBS 209.66 / NRRL 28638)</name>
    <name type="common">Delacroixia coronata</name>
    <dbReference type="NCBI Taxonomy" id="796925"/>
    <lineage>
        <taxon>Eukaryota</taxon>
        <taxon>Fungi</taxon>
        <taxon>Fungi incertae sedis</taxon>
        <taxon>Zoopagomycota</taxon>
        <taxon>Entomophthoromycotina</taxon>
        <taxon>Entomophthoromycetes</taxon>
        <taxon>Entomophthorales</taxon>
        <taxon>Ancylistaceae</taxon>
        <taxon>Conidiobolus</taxon>
    </lineage>
</organism>
<comment type="subunit">
    <text evidence="5">Conjugated with ATG12.</text>
</comment>
<comment type="subcellular location">
    <subcellularLocation>
        <location evidence="5">Preautophagosomal structure membrane</location>
        <topology evidence="5">Peripheral membrane protein</topology>
    </subcellularLocation>
</comment>
<dbReference type="Pfam" id="PF20638">
    <property type="entry name" value="ATG5_UblA"/>
    <property type="match status" value="1"/>
</dbReference>
<evidence type="ECO:0000256" key="2">
    <source>
        <dbReference type="ARBA" id="ARBA00022499"/>
    </source>
</evidence>
<dbReference type="Proteomes" id="UP000070444">
    <property type="component" value="Unassembled WGS sequence"/>
</dbReference>
<keyword evidence="2 5" id="KW-1017">Isopeptide bond</keyword>
<reference evidence="9 10" key="1">
    <citation type="journal article" date="2015" name="Genome Biol. Evol.">
        <title>Phylogenomic analyses indicate that early fungi evolved digesting cell walls of algal ancestors of land plants.</title>
        <authorList>
            <person name="Chang Y."/>
            <person name="Wang S."/>
            <person name="Sekimoto S."/>
            <person name="Aerts A.L."/>
            <person name="Choi C."/>
            <person name="Clum A."/>
            <person name="LaButti K.M."/>
            <person name="Lindquist E.A."/>
            <person name="Yee Ngan C."/>
            <person name="Ohm R.A."/>
            <person name="Salamov A.A."/>
            <person name="Grigoriev I.V."/>
            <person name="Spatafora J.W."/>
            <person name="Berbee M.L."/>
        </authorList>
    </citation>
    <scope>NUCLEOTIDE SEQUENCE [LARGE SCALE GENOMIC DNA]</scope>
    <source>
        <strain evidence="9 10">NRRL 28638</strain>
    </source>
</reference>
<dbReference type="PANTHER" id="PTHR13040:SF2">
    <property type="entry name" value="AUTOPHAGY PROTEIN 5"/>
    <property type="match status" value="1"/>
</dbReference>
<evidence type="ECO:0000259" key="6">
    <source>
        <dbReference type="Pfam" id="PF04106"/>
    </source>
</evidence>
<feature type="domain" description="Autophagy protein ATG5 UblA" evidence="8">
    <location>
        <begin position="29"/>
        <end position="123"/>
    </location>
</feature>
<keyword evidence="10" id="KW-1185">Reference proteome</keyword>
<dbReference type="GO" id="GO:0034727">
    <property type="term" value="P:piecemeal microautophagy of the nucleus"/>
    <property type="evidence" value="ECO:0007669"/>
    <property type="project" value="TreeGrafter"/>
</dbReference>
<dbReference type="GO" id="GO:0000422">
    <property type="term" value="P:autophagy of mitochondrion"/>
    <property type="evidence" value="ECO:0007669"/>
    <property type="project" value="TreeGrafter"/>
</dbReference>
<dbReference type="PANTHER" id="PTHR13040">
    <property type="entry name" value="AUTOPHAGY PROTEIN 5"/>
    <property type="match status" value="1"/>
</dbReference>
<dbReference type="AlphaFoldDB" id="A0A137PHC2"/>
<dbReference type="Gene3D" id="3.10.20.90">
    <property type="entry name" value="Phosphatidylinositol 3-kinase Catalytic Subunit, Chain A, domain 1"/>
    <property type="match status" value="1"/>
</dbReference>
<dbReference type="InterPro" id="IPR048939">
    <property type="entry name" value="ATG5_UblA"/>
</dbReference>
<dbReference type="InterPro" id="IPR048318">
    <property type="entry name" value="ATG5_UblB"/>
</dbReference>
<accession>A0A137PHC2</accession>